<comment type="similarity">
    <text evidence="1">Belongs to the YciI family.</text>
</comment>
<organism evidence="4 5">
    <name type="scientific">Brevibacterium siliguriense</name>
    <dbReference type="NCBI Taxonomy" id="1136497"/>
    <lineage>
        <taxon>Bacteria</taxon>
        <taxon>Bacillati</taxon>
        <taxon>Actinomycetota</taxon>
        <taxon>Actinomycetes</taxon>
        <taxon>Micrococcales</taxon>
        <taxon>Brevibacteriaceae</taxon>
        <taxon>Brevibacterium</taxon>
    </lineage>
</organism>
<name>A0A1H1XBQ8_9MICO</name>
<feature type="domain" description="YCII-related" evidence="3">
    <location>
        <begin position="1"/>
        <end position="99"/>
    </location>
</feature>
<accession>A0A1H1XBQ8</accession>
<dbReference type="Proteomes" id="UP000199597">
    <property type="component" value="Chromosome I"/>
</dbReference>
<feature type="compositionally biased region" description="Basic residues" evidence="2">
    <location>
        <begin position="156"/>
        <end position="165"/>
    </location>
</feature>
<gene>
    <name evidence="4" type="ORF">SAMN04489752_3265</name>
</gene>
<dbReference type="SUPFAM" id="SSF54909">
    <property type="entry name" value="Dimeric alpha+beta barrel"/>
    <property type="match status" value="1"/>
</dbReference>
<dbReference type="PANTHER" id="PTHR35174">
    <property type="entry name" value="BLL7171 PROTEIN-RELATED"/>
    <property type="match status" value="1"/>
</dbReference>
<dbReference type="EMBL" id="LT629766">
    <property type="protein sequence ID" value="SDT06758.1"/>
    <property type="molecule type" value="Genomic_DNA"/>
</dbReference>
<evidence type="ECO:0000313" key="5">
    <source>
        <dbReference type="Proteomes" id="UP000199597"/>
    </source>
</evidence>
<keyword evidence="5" id="KW-1185">Reference proteome</keyword>
<dbReference type="AlphaFoldDB" id="A0A1H1XBQ8"/>
<evidence type="ECO:0000313" key="4">
    <source>
        <dbReference type="EMBL" id="SDT06758.1"/>
    </source>
</evidence>
<feature type="region of interest" description="Disordered" evidence="2">
    <location>
        <begin position="105"/>
        <end position="165"/>
    </location>
</feature>
<dbReference type="PANTHER" id="PTHR35174:SF4">
    <property type="entry name" value="BLL7163 PROTEIN"/>
    <property type="match status" value="1"/>
</dbReference>
<dbReference type="InterPro" id="IPR005545">
    <property type="entry name" value="YCII"/>
</dbReference>
<feature type="compositionally biased region" description="Polar residues" evidence="2">
    <location>
        <begin position="132"/>
        <end position="141"/>
    </location>
</feature>
<dbReference type="RefSeq" id="WP_231939469.1">
    <property type="nucleotide sequence ID" value="NZ_LT629766.1"/>
</dbReference>
<evidence type="ECO:0000259" key="3">
    <source>
        <dbReference type="Pfam" id="PF03795"/>
    </source>
</evidence>
<dbReference type="Gene3D" id="3.30.70.1060">
    <property type="entry name" value="Dimeric alpha+beta barrel"/>
    <property type="match status" value="1"/>
</dbReference>
<dbReference type="InterPro" id="IPR011008">
    <property type="entry name" value="Dimeric_a/b-barrel"/>
</dbReference>
<dbReference type="STRING" id="1136497.SAMN04489752_3265"/>
<reference evidence="5" key="1">
    <citation type="submission" date="2016-10" db="EMBL/GenBank/DDBJ databases">
        <authorList>
            <person name="Varghese N."/>
            <person name="Submissions S."/>
        </authorList>
    </citation>
    <scope>NUCLEOTIDE SEQUENCE [LARGE SCALE GENOMIC DNA]</scope>
    <source>
        <strain evidence="5">DSM 23676</strain>
    </source>
</reference>
<protein>
    <submittedName>
        <fullName evidence="4">Uncharacterized conserved protein</fullName>
    </submittedName>
</protein>
<evidence type="ECO:0000256" key="1">
    <source>
        <dbReference type="ARBA" id="ARBA00007689"/>
    </source>
</evidence>
<dbReference type="Pfam" id="PF03795">
    <property type="entry name" value="YCII"/>
    <property type="match status" value="1"/>
</dbReference>
<evidence type="ECO:0000256" key="2">
    <source>
        <dbReference type="SAM" id="MobiDB-lite"/>
    </source>
</evidence>
<sequence length="165" mass="18142">MKFMLIMRTVDQAAVEPMAEADFDEMIAAMSAYNESMINSGVMSDGAGLADPSEGAVVDFSGDEPTAASGAYGDLREPFNGFWIVEAATQDEAIDWAKRRRWKPDPRSRCAVSTAPKTSPKAANGFRKRRNGSNWPPQQRLTPAVIPNRVAPPTRFVHRGRSRLD</sequence>
<proteinExistence type="inferred from homology"/>